<gene>
    <name evidence="6" type="ORF">OESDEN_05344</name>
</gene>
<evidence type="ECO:0000313" key="6">
    <source>
        <dbReference type="EMBL" id="KHJ94726.1"/>
    </source>
</evidence>
<dbReference type="SUPFAM" id="SSF53474">
    <property type="entry name" value="alpha/beta-Hydrolases"/>
    <property type="match status" value="1"/>
</dbReference>
<keyword evidence="7" id="KW-1185">Reference proteome</keyword>
<reference evidence="6 7" key="1">
    <citation type="submission" date="2014-03" db="EMBL/GenBank/DDBJ databases">
        <title>Draft genome of the hookworm Oesophagostomum dentatum.</title>
        <authorList>
            <person name="Mitreva M."/>
        </authorList>
    </citation>
    <scope>NUCLEOTIDE SEQUENCE [LARGE SCALE GENOMIC DNA]</scope>
    <source>
        <strain evidence="6 7">OD-Hann</strain>
    </source>
</reference>
<sequence length="320" mass="35524">MKVGDKVEGNFGIWDQVLALQWIQANIKQFGGDPSRVTLMGESAGGAAASLLALSPKTQGLAQQAIIMSGSALAGWAIHRHGTPSWSVENLVSYLRCEKTISGDYTWEVIGDEYTPEDLAKKKCNYQTELIPCLTDDQRVEEQMDCLRKSLNLTSLLFRKALAIELGVSKMVVDGDLIPTSGADLARNYARIPIMTGVARKEWAHKKPQFYNLHRKSSLTAEESGESVFRIIEGSFHDTAATKLSNSTLHLVANASFVRYIDDPTNTYETSRVVSALQKMEADIEFVAPCQREIDAYVHNNITVFAYSFDYTPESPIFEE</sequence>
<evidence type="ECO:0000256" key="1">
    <source>
        <dbReference type="ARBA" id="ARBA00005964"/>
    </source>
</evidence>
<evidence type="ECO:0000256" key="3">
    <source>
        <dbReference type="ARBA" id="ARBA00022801"/>
    </source>
</evidence>
<feature type="domain" description="Carboxylesterase type B" evidence="5">
    <location>
        <begin position="5"/>
        <end position="315"/>
    </location>
</feature>
<feature type="non-terminal residue" evidence="6">
    <location>
        <position position="320"/>
    </location>
</feature>
<evidence type="ECO:0000256" key="2">
    <source>
        <dbReference type="ARBA" id="ARBA00022487"/>
    </source>
</evidence>
<dbReference type="InterPro" id="IPR050309">
    <property type="entry name" value="Type-B_Carboxylest/Lipase"/>
</dbReference>
<dbReference type="AlphaFoldDB" id="A0A0B1TF51"/>
<dbReference type="InterPro" id="IPR019826">
    <property type="entry name" value="Carboxylesterase_B_AS"/>
</dbReference>
<dbReference type="Pfam" id="PF00135">
    <property type="entry name" value="COesterase"/>
    <property type="match status" value="1"/>
</dbReference>
<name>A0A0B1TF51_OESDE</name>
<accession>A0A0B1TF51</accession>
<proteinExistence type="inferred from homology"/>
<protein>
    <recommendedName>
        <fullName evidence="4">Carboxylic ester hydrolase</fullName>
        <ecNumber evidence="4">3.1.1.-</ecNumber>
    </recommendedName>
</protein>
<dbReference type="InterPro" id="IPR002018">
    <property type="entry name" value="CarbesteraseB"/>
</dbReference>
<organism evidence="6 7">
    <name type="scientific">Oesophagostomum dentatum</name>
    <name type="common">Nodular worm</name>
    <dbReference type="NCBI Taxonomy" id="61180"/>
    <lineage>
        <taxon>Eukaryota</taxon>
        <taxon>Metazoa</taxon>
        <taxon>Ecdysozoa</taxon>
        <taxon>Nematoda</taxon>
        <taxon>Chromadorea</taxon>
        <taxon>Rhabditida</taxon>
        <taxon>Rhabditina</taxon>
        <taxon>Rhabditomorpha</taxon>
        <taxon>Strongyloidea</taxon>
        <taxon>Strongylidae</taxon>
        <taxon>Oesophagostomum</taxon>
    </lineage>
</organism>
<dbReference type="OrthoDB" id="19653at2759"/>
<dbReference type="Proteomes" id="UP000053660">
    <property type="component" value="Unassembled WGS sequence"/>
</dbReference>
<dbReference type="PANTHER" id="PTHR11559">
    <property type="entry name" value="CARBOXYLESTERASE"/>
    <property type="match status" value="1"/>
</dbReference>
<dbReference type="PROSITE" id="PS00122">
    <property type="entry name" value="CARBOXYLESTERASE_B_1"/>
    <property type="match status" value="1"/>
</dbReference>
<evidence type="ECO:0000313" key="7">
    <source>
        <dbReference type="Proteomes" id="UP000053660"/>
    </source>
</evidence>
<dbReference type="EC" id="3.1.1.-" evidence="4"/>
<dbReference type="InterPro" id="IPR029058">
    <property type="entry name" value="AB_hydrolase_fold"/>
</dbReference>
<evidence type="ECO:0000259" key="5">
    <source>
        <dbReference type="Pfam" id="PF00135"/>
    </source>
</evidence>
<keyword evidence="2" id="KW-0719">Serine esterase</keyword>
<dbReference type="EMBL" id="KN550219">
    <property type="protein sequence ID" value="KHJ94726.1"/>
    <property type="molecule type" value="Genomic_DNA"/>
</dbReference>
<dbReference type="Gene3D" id="3.40.50.1820">
    <property type="entry name" value="alpha/beta hydrolase"/>
    <property type="match status" value="1"/>
</dbReference>
<evidence type="ECO:0000256" key="4">
    <source>
        <dbReference type="RuleBase" id="RU361235"/>
    </source>
</evidence>
<dbReference type="GO" id="GO:0052689">
    <property type="term" value="F:carboxylic ester hydrolase activity"/>
    <property type="evidence" value="ECO:0007669"/>
    <property type="project" value="UniProtKB-KW"/>
</dbReference>
<comment type="similarity">
    <text evidence="1 4">Belongs to the type-B carboxylesterase/lipase family.</text>
</comment>
<keyword evidence="3 4" id="KW-0378">Hydrolase</keyword>